<dbReference type="SUPFAM" id="SSF53187">
    <property type="entry name" value="Zn-dependent exopeptidases"/>
    <property type="match status" value="1"/>
</dbReference>
<dbReference type="STRING" id="1266370.NITGR_310049"/>
<evidence type="ECO:0000256" key="2">
    <source>
        <dbReference type="ARBA" id="ARBA00022723"/>
    </source>
</evidence>
<keyword evidence="2" id="KW-0479">Metal-binding</keyword>
<dbReference type="PANTHER" id="PTHR43270:SF12">
    <property type="entry name" value="SUCCINYL-DIAMINOPIMELATE DESUCCINYLASE"/>
    <property type="match status" value="1"/>
</dbReference>
<dbReference type="Gene3D" id="3.30.70.360">
    <property type="match status" value="2"/>
</dbReference>
<dbReference type="PANTHER" id="PTHR43270">
    <property type="entry name" value="BETA-ALA-HIS DIPEPTIDASE"/>
    <property type="match status" value="1"/>
</dbReference>
<name>M1YY00_NITG3</name>
<keyword evidence="3" id="KW-0378">Hydrolase</keyword>
<sequence length="406" mass="43285">MIITDVTNPATGVPGLTTSLRGISQTHVTAQTANESGLDAQTALYKTLATLVHEDHSLAVNAIARRDIPVTPDERKGYEAVPLTVETQRRMAGLLPQVKLTVEENHAAMIQAQLRTSYANVRPGHRVAGGVVLGTAAARLTFHLKGQLDPNAFRSAVAEVLERLNPFNLKITVEEAEAPASGTLPLNLIVQAALKDPHSGVSGGPFPVAEIQLARMIDGLIDGNGRLTAGPVHLYMAPEGPIERITSESLHAENDGTTRRFADNTAKAMVEIRLAPGNNETETAENVKAHLKANAPAGVQLEFEDDKGGSPWSTGIEHPAFTLMLKSLEVGYGMKPCLFGCGGSIPFVAKLMKALDDIPPLVIAPYDQECRMHEPGESLSVTDLNGCARSIVHFLLNCEAALSRTG</sequence>
<evidence type="ECO:0000313" key="5">
    <source>
        <dbReference type="Proteomes" id="UP000011704"/>
    </source>
</evidence>
<proteinExistence type="predicted"/>
<dbReference type="HOGENOM" id="CLU_677621_0_0_0"/>
<dbReference type="EMBL" id="CAQJ01000035">
    <property type="protein sequence ID" value="CCQ90561.1"/>
    <property type="molecule type" value="Genomic_DNA"/>
</dbReference>
<reference evidence="4 5" key="1">
    <citation type="journal article" date="2013" name="Front. Microbiol.">
        <title>The genome of Nitrospina gracilis illuminates the metabolism and evolution of the major marine nitrite oxidizer.</title>
        <authorList>
            <person name="Luecker S."/>
            <person name="Nowka B."/>
            <person name="Rattei T."/>
            <person name="Spieck E."/>
            <person name="and Daims H."/>
        </authorList>
    </citation>
    <scope>NUCLEOTIDE SEQUENCE [LARGE SCALE GENOMIC DNA]</scope>
    <source>
        <strain evidence="4 5">3/211</strain>
    </source>
</reference>
<accession>M1YY00</accession>
<evidence type="ECO:0008006" key="6">
    <source>
        <dbReference type="Google" id="ProtNLM"/>
    </source>
</evidence>
<dbReference type="GO" id="GO:0008233">
    <property type="term" value="F:peptidase activity"/>
    <property type="evidence" value="ECO:0007669"/>
    <property type="project" value="UniProtKB-KW"/>
</dbReference>
<evidence type="ECO:0000313" key="4">
    <source>
        <dbReference type="EMBL" id="CCQ90561.1"/>
    </source>
</evidence>
<gene>
    <name evidence="4" type="ORF">NITGR_310049</name>
</gene>
<evidence type="ECO:0000256" key="3">
    <source>
        <dbReference type="ARBA" id="ARBA00022801"/>
    </source>
</evidence>
<dbReference type="RefSeq" id="WP_005008215.1">
    <property type="nucleotide sequence ID" value="NZ_HG422173.1"/>
</dbReference>
<protein>
    <recommendedName>
        <fullName evidence="6">Peptidase M20 dimerisation domain-containing protein</fullName>
    </recommendedName>
</protein>
<keyword evidence="5" id="KW-1185">Reference proteome</keyword>
<dbReference type="InterPro" id="IPR051458">
    <property type="entry name" value="Cyt/Met_Dipeptidase"/>
</dbReference>
<keyword evidence="1" id="KW-0645">Protease</keyword>
<evidence type="ECO:0000256" key="1">
    <source>
        <dbReference type="ARBA" id="ARBA00022670"/>
    </source>
</evidence>
<dbReference type="InParanoid" id="M1YY00"/>
<comment type="caution">
    <text evidence="4">The sequence shown here is derived from an EMBL/GenBank/DDBJ whole genome shotgun (WGS) entry which is preliminary data.</text>
</comment>
<dbReference type="GO" id="GO:0006508">
    <property type="term" value="P:proteolysis"/>
    <property type="evidence" value="ECO:0007669"/>
    <property type="project" value="UniProtKB-KW"/>
</dbReference>
<dbReference type="GO" id="GO:0046872">
    <property type="term" value="F:metal ion binding"/>
    <property type="evidence" value="ECO:0007669"/>
    <property type="project" value="UniProtKB-KW"/>
</dbReference>
<dbReference type="Proteomes" id="UP000011704">
    <property type="component" value="Unassembled WGS sequence"/>
</dbReference>
<dbReference type="AlphaFoldDB" id="M1YY00"/>
<dbReference type="Gene3D" id="3.40.630.10">
    <property type="entry name" value="Zn peptidases"/>
    <property type="match status" value="2"/>
</dbReference>
<organism evidence="4 5">
    <name type="scientific">Nitrospina gracilis (strain 3/211)</name>
    <dbReference type="NCBI Taxonomy" id="1266370"/>
    <lineage>
        <taxon>Bacteria</taxon>
        <taxon>Pseudomonadati</taxon>
        <taxon>Nitrospinota/Tectimicrobiota group</taxon>
        <taxon>Nitrospinota</taxon>
        <taxon>Nitrospinia</taxon>
        <taxon>Nitrospinales</taxon>
        <taxon>Nitrospinaceae</taxon>
        <taxon>Nitrospina</taxon>
    </lineage>
</organism>